<dbReference type="GO" id="GO:0006011">
    <property type="term" value="P:UDP-alpha-D-glucose metabolic process"/>
    <property type="evidence" value="ECO:0007669"/>
    <property type="project" value="InterPro"/>
</dbReference>
<accession>A0A4P9A2L3</accession>
<dbReference type="InterPro" id="IPR029044">
    <property type="entry name" value="Nucleotide-diphossugar_trans"/>
</dbReference>
<comment type="similarity">
    <text evidence="1">Belongs to the UDPGP type 2 family.</text>
</comment>
<proteinExistence type="inferred from homology"/>
<evidence type="ECO:0000256" key="2">
    <source>
        <dbReference type="ARBA" id="ARBA00012415"/>
    </source>
</evidence>
<dbReference type="KEGG" id="nft:FBF37_00820"/>
<dbReference type="OrthoDB" id="9801899at2"/>
<evidence type="ECO:0000259" key="6">
    <source>
        <dbReference type="Pfam" id="PF00483"/>
    </source>
</evidence>
<gene>
    <name evidence="7" type="ORF">FBF37_00820</name>
</gene>
<keyword evidence="4" id="KW-0548">Nucleotidyltransferase</keyword>
<dbReference type="AlphaFoldDB" id="A0A4P9A2L3"/>
<dbReference type="EMBL" id="CP040004">
    <property type="protein sequence ID" value="QCT42015.1"/>
    <property type="molecule type" value="Genomic_DNA"/>
</dbReference>
<dbReference type="InterPro" id="IPR005771">
    <property type="entry name" value="GalU_uridylyltTrfase_bac/arc"/>
</dbReference>
<dbReference type="PANTHER" id="PTHR43197:SF1">
    <property type="entry name" value="UTP--GLUCOSE-1-PHOSPHATE URIDYLYLTRANSFERASE"/>
    <property type="match status" value="1"/>
</dbReference>
<evidence type="ECO:0000256" key="3">
    <source>
        <dbReference type="ARBA" id="ARBA00022679"/>
    </source>
</evidence>
<protein>
    <recommendedName>
        <fullName evidence="2">UTP--glucose-1-phosphate uridylyltransferase</fullName>
        <ecNumber evidence="2">2.7.7.9</ecNumber>
    </recommendedName>
</protein>
<evidence type="ECO:0000256" key="5">
    <source>
        <dbReference type="ARBA" id="ARBA00048128"/>
    </source>
</evidence>
<dbReference type="Proteomes" id="UP000310639">
    <property type="component" value="Chromosome"/>
</dbReference>
<feature type="domain" description="Nucleotidyl transferase" evidence="6">
    <location>
        <begin position="4"/>
        <end position="269"/>
    </location>
</feature>
<name>A0A4P9A2L3_9BACT</name>
<dbReference type="EC" id="2.7.7.9" evidence="2"/>
<keyword evidence="8" id="KW-1185">Reference proteome</keyword>
<dbReference type="Pfam" id="PF00483">
    <property type="entry name" value="NTP_transferase"/>
    <property type="match status" value="1"/>
</dbReference>
<evidence type="ECO:0000256" key="4">
    <source>
        <dbReference type="ARBA" id="ARBA00022695"/>
    </source>
</evidence>
<dbReference type="GO" id="GO:0003983">
    <property type="term" value="F:UTP:glucose-1-phosphate uridylyltransferase activity"/>
    <property type="evidence" value="ECO:0007669"/>
    <property type="project" value="UniProtKB-EC"/>
</dbReference>
<organism evidence="7 8">
    <name type="scientific">Candidatus Nanosynbacter featherlites</name>
    <dbReference type="NCBI Taxonomy" id="2572088"/>
    <lineage>
        <taxon>Bacteria</taxon>
        <taxon>Candidatus Saccharimonadota</taxon>
        <taxon>Candidatus Saccharimonadia</taxon>
        <taxon>Candidatus Nanosynbacterales</taxon>
        <taxon>Candidatus Nanosynbacteraceae</taxon>
        <taxon>Candidatus Nanosynbacter</taxon>
    </lineage>
</organism>
<evidence type="ECO:0000313" key="8">
    <source>
        <dbReference type="Proteomes" id="UP000310639"/>
    </source>
</evidence>
<sequence>MITKAIIPVAGWGTRMLPITKSIEKCMLPVGTRPVVDYIVQDIVRAGVKDIYFVVGEQSTQVQSYYRSNIQLNDYLRRAGKQDKLALVAPLRDVRIHFLTQPSTGGYGTSIPVGLASEFIEPGESAFVVMGDQFFWRSDGGSNAADLAELVKARGLSAGLLGNPVEEAFIPHTGIIETDEQGNFVRIIEKPKLEDAPSNLNNSSFYVLNKEIFELARTLPANPQRGEFELTDAINAYIASGGVIAVGEAKGDYMECGSPSGWLRANNAMAELQKN</sequence>
<dbReference type="Gene3D" id="3.90.550.10">
    <property type="entry name" value="Spore Coat Polysaccharide Biosynthesis Protein SpsA, Chain A"/>
    <property type="match status" value="1"/>
</dbReference>
<keyword evidence="3" id="KW-0808">Transferase</keyword>
<evidence type="ECO:0000313" key="7">
    <source>
        <dbReference type="EMBL" id="QCT42015.1"/>
    </source>
</evidence>
<dbReference type="RefSeq" id="WP_138078553.1">
    <property type="nucleotide sequence ID" value="NZ_CP040004.1"/>
</dbReference>
<dbReference type="InterPro" id="IPR005835">
    <property type="entry name" value="NTP_transferase_dom"/>
</dbReference>
<comment type="catalytic activity">
    <reaction evidence="5">
        <text>alpha-D-glucose 1-phosphate + UTP + H(+) = UDP-alpha-D-glucose + diphosphate</text>
        <dbReference type="Rhea" id="RHEA:19889"/>
        <dbReference type="ChEBI" id="CHEBI:15378"/>
        <dbReference type="ChEBI" id="CHEBI:33019"/>
        <dbReference type="ChEBI" id="CHEBI:46398"/>
        <dbReference type="ChEBI" id="CHEBI:58601"/>
        <dbReference type="ChEBI" id="CHEBI:58885"/>
        <dbReference type="EC" id="2.7.7.9"/>
    </reaction>
</comment>
<dbReference type="PANTHER" id="PTHR43197">
    <property type="entry name" value="UTP--GLUCOSE-1-PHOSPHATE URIDYLYLTRANSFERASE"/>
    <property type="match status" value="1"/>
</dbReference>
<reference evidence="7 8" key="1">
    <citation type="submission" date="2019-04" db="EMBL/GenBank/DDBJ databases">
        <title>Saccharibacteria TM7 genomes.</title>
        <authorList>
            <person name="Bor B."/>
            <person name="He X."/>
            <person name="Chen T."/>
            <person name="Dewhirst F.E."/>
        </authorList>
    </citation>
    <scope>NUCLEOTIDE SEQUENCE [LARGE SCALE GENOMIC DNA]</scope>
    <source>
        <strain evidence="7 8">BB001</strain>
    </source>
</reference>
<evidence type="ECO:0000256" key="1">
    <source>
        <dbReference type="ARBA" id="ARBA00006890"/>
    </source>
</evidence>
<dbReference type="SUPFAM" id="SSF53448">
    <property type="entry name" value="Nucleotide-diphospho-sugar transferases"/>
    <property type="match status" value="1"/>
</dbReference>